<dbReference type="CDD" id="cd01743">
    <property type="entry name" value="GATase1_Anthranilate_Synthase"/>
    <property type="match status" value="1"/>
</dbReference>
<feature type="domain" description="Glutamine amidotransferase" evidence="2">
    <location>
        <begin position="23"/>
        <end position="210"/>
    </location>
</feature>
<dbReference type="GO" id="GO:0005829">
    <property type="term" value="C:cytosol"/>
    <property type="evidence" value="ECO:0007669"/>
    <property type="project" value="TreeGrafter"/>
</dbReference>
<dbReference type="EC" id="4.1.3.27" evidence="3"/>
<dbReference type="PRINTS" id="PR00099">
    <property type="entry name" value="CPSGATASE"/>
</dbReference>
<dbReference type="NCBIfam" id="TIGR00566">
    <property type="entry name" value="trpG_papA"/>
    <property type="match status" value="1"/>
</dbReference>
<dbReference type="Pfam" id="PF00117">
    <property type="entry name" value="GATase"/>
    <property type="match status" value="1"/>
</dbReference>
<dbReference type="FunFam" id="3.40.50.880:FF:000003">
    <property type="entry name" value="Anthranilate synthase component II"/>
    <property type="match status" value="1"/>
</dbReference>
<dbReference type="PANTHER" id="PTHR43418:SF4">
    <property type="entry name" value="MULTIFUNCTIONAL TRYPTOPHAN BIOSYNTHESIS PROTEIN"/>
    <property type="match status" value="1"/>
</dbReference>
<dbReference type="PROSITE" id="PS51273">
    <property type="entry name" value="GATASE_TYPE_1"/>
    <property type="match status" value="1"/>
</dbReference>
<dbReference type="PRINTS" id="PR00097">
    <property type="entry name" value="ANTSNTHASEII"/>
</dbReference>
<dbReference type="InterPro" id="IPR050472">
    <property type="entry name" value="Anth_synth/Amidotransfase"/>
</dbReference>
<dbReference type="GO" id="GO:0016740">
    <property type="term" value="F:transferase activity"/>
    <property type="evidence" value="ECO:0007669"/>
    <property type="project" value="UniProtKB-KW"/>
</dbReference>
<keyword evidence="4" id="KW-1185">Reference proteome</keyword>
<dbReference type="EMBL" id="JH109152">
    <property type="protein sequence ID" value="EGW23500.1"/>
    <property type="molecule type" value="Genomic_DNA"/>
</dbReference>
<dbReference type="InterPro" id="IPR006221">
    <property type="entry name" value="TrpG/PapA_dom"/>
</dbReference>
<reference evidence="3 4" key="1">
    <citation type="submission" date="2011-06" db="EMBL/GenBank/DDBJ databases">
        <title>Genomic sequence of Methylobacter tundripaludum SV96.</title>
        <authorList>
            <consortium name="US DOE Joint Genome Institute"/>
            <person name="Lucas S."/>
            <person name="Han J."/>
            <person name="Lapidus A."/>
            <person name="Cheng J.-F."/>
            <person name="Goodwin L."/>
            <person name="Pitluck S."/>
            <person name="Held B."/>
            <person name="Detter J.C."/>
            <person name="Han C."/>
            <person name="Tapia R."/>
            <person name="Land M."/>
            <person name="Hauser L."/>
            <person name="Kyrpides N."/>
            <person name="Ivanova N."/>
            <person name="Ovchinnikova G."/>
            <person name="Pagani I."/>
            <person name="Klotz M.G."/>
            <person name="Dispirito A.A."/>
            <person name="Murrell J.C."/>
            <person name="Dunfield P."/>
            <person name="Kalyuzhnaya M.G."/>
            <person name="Svenning M."/>
            <person name="Trotsenko Y.A."/>
            <person name="Stein L.Y."/>
            <person name="Woyke T."/>
        </authorList>
    </citation>
    <scope>NUCLEOTIDE SEQUENCE [LARGE SCALE GENOMIC DNA]</scope>
    <source>
        <strain evidence="4">ATCC BAA-1195 / DSM 17260 / SV96</strain>
    </source>
</reference>
<keyword evidence="3" id="KW-0456">Lyase</keyword>
<dbReference type="InterPro" id="IPR017926">
    <property type="entry name" value="GATASE"/>
</dbReference>
<dbReference type="GO" id="GO:0000162">
    <property type="term" value="P:L-tryptophan biosynthetic process"/>
    <property type="evidence" value="ECO:0007669"/>
    <property type="project" value="TreeGrafter"/>
</dbReference>
<name>G3IXU1_METTV</name>
<dbReference type="HOGENOM" id="CLU_014340_1_2_6"/>
<organism evidence="3 4">
    <name type="scientific">Methylobacter tundripaludum (strain ATCC BAA-1195 / DSM 17260 / SV96)</name>
    <dbReference type="NCBI Taxonomy" id="697282"/>
    <lineage>
        <taxon>Bacteria</taxon>
        <taxon>Pseudomonadati</taxon>
        <taxon>Pseudomonadota</taxon>
        <taxon>Gammaproteobacteria</taxon>
        <taxon>Methylococcales</taxon>
        <taxon>Methylococcaceae</taxon>
        <taxon>Methylobacter</taxon>
    </lineage>
</organism>
<dbReference type="PANTHER" id="PTHR43418">
    <property type="entry name" value="MULTIFUNCTIONAL TRYPTOPHAN BIOSYNTHESIS PROTEIN-RELATED"/>
    <property type="match status" value="1"/>
</dbReference>
<dbReference type="Gene3D" id="3.40.50.880">
    <property type="match status" value="1"/>
</dbReference>
<dbReference type="Proteomes" id="UP000004664">
    <property type="component" value="Unassembled WGS sequence"/>
</dbReference>
<dbReference type="RefSeq" id="WP_006891718.1">
    <property type="nucleotide sequence ID" value="NZ_JH109152.1"/>
</dbReference>
<accession>G3IXU1</accession>
<dbReference type="PRINTS" id="PR00096">
    <property type="entry name" value="GATASE"/>
</dbReference>
<dbReference type="AlphaFoldDB" id="G3IXU1"/>
<protein>
    <submittedName>
        <fullName evidence="3">Glutamine amidotransferase of anthranilate synthase</fullName>
        <ecNumber evidence="3">4.1.3.27</ecNumber>
    </submittedName>
</protein>
<proteinExistence type="predicted"/>
<dbReference type="OrthoDB" id="9786812at2"/>
<evidence type="ECO:0000313" key="4">
    <source>
        <dbReference type="Proteomes" id="UP000004664"/>
    </source>
</evidence>
<gene>
    <name evidence="3" type="ORF">Mettu_2356</name>
</gene>
<evidence type="ECO:0000313" key="3">
    <source>
        <dbReference type="EMBL" id="EGW23500.1"/>
    </source>
</evidence>
<dbReference type="GO" id="GO:0004049">
    <property type="term" value="F:anthranilate synthase activity"/>
    <property type="evidence" value="ECO:0007669"/>
    <property type="project" value="UniProtKB-EC"/>
</dbReference>
<dbReference type="eggNOG" id="COG0512">
    <property type="taxonomic scope" value="Bacteria"/>
</dbReference>
<evidence type="ECO:0000256" key="1">
    <source>
        <dbReference type="ARBA" id="ARBA00022962"/>
    </source>
</evidence>
<dbReference type="STRING" id="697282.Mettu_2356"/>
<keyword evidence="1 3" id="KW-0315">Glutamine amidotransferase</keyword>
<dbReference type="SUPFAM" id="SSF52317">
    <property type="entry name" value="Class I glutamine amidotransferase-like"/>
    <property type="match status" value="1"/>
</dbReference>
<keyword evidence="3" id="KW-0808">Transferase</keyword>
<dbReference type="InterPro" id="IPR029062">
    <property type="entry name" value="Class_I_gatase-like"/>
</dbReference>
<evidence type="ECO:0000259" key="2">
    <source>
        <dbReference type="Pfam" id="PF00117"/>
    </source>
</evidence>
<sequence length="212" mass="23349">MNAVKIPPSPPSPPFTKGGIKVVMIDNYDSFTYNLVQYFGELGADVTVVRNDQVTVEDIEKLAPDKLVVSPGPCTPKEAGISVEAILKFAGKTPILGVCLGHQSIGYAFGGNIVHAKSIMHGKTSLVYHHNQGVFKGLNNPFTATRYHSLVIEQESIPDCLEITAWTQDETGKLDEIMGVRHKQLDIEGVQFHPESILTEHGHDMLRNFLER</sequence>